<feature type="compositionally biased region" description="Polar residues" evidence="4">
    <location>
        <begin position="822"/>
        <end position="833"/>
    </location>
</feature>
<feature type="region of interest" description="Disordered" evidence="4">
    <location>
        <begin position="283"/>
        <end position="351"/>
    </location>
</feature>
<feature type="compositionally biased region" description="Acidic residues" evidence="4">
    <location>
        <begin position="434"/>
        <end position="463"/>
    </location>
</feature>
<feature type="compositionally biased region" description="Low complexity" evidence="4">
    <location>
        <begin position="306"/>
        <end position="319"/>
    </location>
</feature>
<feature type="compositionally biased region" description="Polar residues" evidence="4">
    <location>
        <begin position="332"/>
        <end position="343"/>
    </location>
</feature>
<dbReference type="SUPFAM" id="SSF57903">
    <property type="entry name" value="FYVE/PHD zinc finger"/>
    <property type="match status" value="1"/>
</dbReference>
<keyword evidence="2" id="KW-0863">Zinc-finger</keyword>
<keyword evidence="3" id="KW-0862">Zinc</keyword>
<feature type="region of interest" description="Disordered" evidence="4">
    <location>
        <begin position="1"/>
        <end position="23"/>
    </location>
</feature>
<feature type="compositionally biased region" description="Polar residues" evidence="4">
    <location>
        <begin position="886"/>
        <end position="902"/>
    </location>
</feature>
<dbReference type="Pfam" id="PF00628">
    <property type="entry name" value="PHD"/>
    <property type="match status" value="1"/>
</dbReference>
<dbReference type="GO" id="GO:0006355">
    <property type="term" value="P:regulation of DNA-templated transcription"/>
    <property type="evidence" value="ECO:0007669"/>
    <property type="project" value="InterPro"/>
</dbReference>
<dbReference type="InterPro" id="IPR011011">
    <property type="entry name" value="Znf_FYVE_PHD"/>
</dbReference>
<dbReference type="InterPro" id="IPR013083">
    <property type="entry name" value="Znf_RING/FYVE/PHD"/>
</dbReference>
<dbReference type="InterPro" id="IPR019787">
    <property type="entry name" value="Znf_PHD-finger"/>
</dbReference>
<protein>
    <recommendedName>
        <fullName evidence="5">Zinc finger PHD-type domain-containing protein</fullName>
    </recommendedName>
</protein>
<feature type="domain" description="Zinc finger PHD-type" evidence="5">
    <location>
        <begin position="693"/>
        <end position="750"/>
    </location>
</feature>
<dbReference type="SMART" id="SM00249">
    <property type="entry name" value="PHD"/>
    <property type="match status" value="1"/>
</dbReference>
<name>A0A8H7XYH9_PSICU</name>
<feature type="compositionally biased region" description="Basic and acidic residues" evidence="4">
    <location>
        <begin position="121"/>
        <end position="136"/>
    </location>
</feature>
<dbReference type="InterPro" id="IPR001965">
    <property type="entry name" value="Znf_PHD"/>
</dbReference>
<dbReference type="InterPro" id="IPR019786">
    <property type="entry name" value="Zinc_finger_PHD-type_CS"/>
</dbReference>
<evidence type="ECO:0000259" key="5">
    <source>
        <dbReference type="SMART" id="SM00249"/>
    </source>
</evidence>
<dbReference type="InterPro" id="IPR028938">
    <property type="entry name" value="Rsf1-like"/>
</dbReference>
<feature type="compositionally biased region" description="Polar residues" evidence="4">
    <location>
        <begin position="956"/>
        <end position="975"/>
    </location>
</feature>
<evidence type="ECO:0000256" key="1">
    <source>
        <dbReference type="ARBA" id="ARBA00022723"/>
    </source>
</evidence>
<comment type="caution">
    <text evidence="6">The sequence shown here is derived from an EMBL/GenBank/DDBJ whole genome shotgun (WGS) entry which is preliminary data.</text>
</comment>
<feature type="compositionally biased region" description="Polar residues" evidence="4">
    <location>
        <begin position="159"/>
        <end position="176"/>
    </location>
</feature>
<dbReference type="PROSITE" id="PS01359">
    <property type="entry name" value="ZF_PHD_1"/>
    <property type="match status" value="1"/>
</dbReference>
<feature type="compositionally biased region" description="Low complexity" evidence="4">
    <location>
        <begin position="658"/>
        <end position="682"/>
    </location>
</feature>
<dbReference type="EMBL" id="JAFIQS010000004">
    <property type="protein sequence ID" value="KAG5170320.1"/>
    <property type="molecule type" value="Genomic_DNA"/>
</dbReference>
<reference evidence="6" key="1">
    <citation type="submission" date="2021-02" db="EMBL/GenBank/DDBJ databases">
        <title>Psilocybe cubensis genome.</title>
        <authorList>
            <person name="Mckernan K.J."/>
            <person name="Crawford S."/>
            <person name="Trippe A."/>
            <person name="Kane L.T."/>
            <person name="Mclaughlin S."/>
        </authorList>
    </citation>
    <scope>NUCLEOTIDE SEQUENCE [LARGE SCALE GENOMIC DNA]</scope>
    <source>
        <strain evidence="6">MGC-MH-2018</strain>
    </source>
</reference>
<organism evidence="6">
    <name type="scientific">Psilocybe cubensis</name>
    <name type="common">Psychedelic mushroom</name>
    <name type="synonym">Stropharia cubensis</name>
    <dbReference type="NCBI Taxonomy" id="181762"/>
    <lineage>
        <taxon>Eukaryota</taxon>
        <taxon>Fungi</taxon>
        <taxon>Dikarya</taxon>
        <taxon>Basidiomycota</taxon>
        <taxon>Agaricomycotina</taxon>
        <taxon>Agaricomycetes</taxon>
        <taxon>Agaricomycetidae</taxon>
        <taxon>Agaricales</taxon>
        <taxon>Agaricineae</taxon>
        <taxon>Strophariaceae</taxon>
        <taxon>Psilocybe</taxon>
    </lineage>
</organism>
<feature type="compositionally biased region" description="Polar residues" evidence="4">
    <location>
        <begin position="917"/>
        <end position="927"/>
    </location>
</feature>
<evidence type="ECO:0000256" key="2">
    <source>
        <dbReference type="ARBA" id="ARBA00022771"/>
    </source>
</evidence>
<feature type="compositionally biased region" description="Polar residues" evidence="4">
    <location>
        <begin position="7"/>
        <end position="19"/>
    </location>
</feature>
<dbReference type="CDD" id="cd15489">
    <property type="entry name" value="PHD_SF"/>
    <property type="match status" value="1"/>
</dbReference>
<evidence type="ECO:0000256" key="3">
    <source>
        <dbReference type="ARBA" id="ARBA00022833"/>
    </source>
</evidence>
<feature type="compositionally biased region" description="Basic and acidic residues" evidence="4">
    <location>
        <begin position="583"/>
        <end position="632"/>
    </location>
</feature>
<evidence type="ECO:0000313" key="6">
    <source>
        <dbReference type="EMBL" id="KAG5170320.1"/>
    </source>
</evidence>
<feature type="region of interest" description="Disordered" evidence="4">
    <location>
        <begin position="583"/>
        <end position="687"/>
    </location>
</feature>
<dbReference type="GO" id="GO:0008270">
    <property type="term" value="F:zinc ion binding"/>
    <property type="evidence" value="ECO:0007669"/>
    <property type="project" value="UniProtKB-KW"/>
</dbReference>
<dbReference type="PANTHER" id="PTHR14296">
    <property type="entry name" value="REMODELING AND SPACING FACTOR 1"/>
    <property type="match status" value="1"/>
</dbReference>
<dbReference type="Gene3D" id="3.30.40.10">
    <property type="entry name" value="Zinc/RING finger domain, C3HC4 (zinc finger)"/>
    <property type="match status" value="1"/>
</dbReference>
<feature type="region of interest" description="Disordered" evidence="4">
    <location>
        <begin position="366"/>
        <end position="472"/>
    </location>
</feature>
<sequence>MPRRSQTRASNLHTAITTSSPPPLHDSISENLTLLRKQWRWAAFSQFYYTFAQLFNTNDVTISDIERDLVHQSNTVISRIMQKLLYALSYDRKVTTENWQTALRKQYNKRDPASNPLGPEPKGEDKGTKEEEKELALQELAPAERLGQDINGKELVDGESSTPKAESVSLEHTNPDTPLPETAQGSRQSSVLNNTKSASVSAKGLQNEEEEQKPSVNWFDLPVLTKLESLHTLVEWQFQNPIRLRTIMKSDDELASWRVEPIGYDSKHNAYWFIGGERLWIQRVPPKPPKTQASKRKRPTGKVADNKASSKAAKTSSKSNPPPKKRPRMEEANTSSNVPSSSGRHSRAAKDQAKIRLDLQAKELAKLSREVTKPNKSPAKQPSRMATRVVGTRTSARLRGQEDEWQPIPNEWLNSPVKPKTRTSAAKVLKTGLESDEESDLTELSEDDADEDHGEDQVEEVEQPAEPASINIEATSAVSQAADEMNEKEKVNVEDTFSDFTEWETLCVTLFEWEHIAERFANATYYAEKALYKLLVNDIVPAITHELREIEKKRELEEALSHRKRSSRLAIRESEREEARLAAKRKQEEEEKFSRTRRLEARQQKEEEERIKRENAREQRRKEREAREESRKALTAQENLAAEQAAAKAKSAQEAKAKAKANQANRQNIANGKNGNHSGSGSRTPAGEDWELSCEICHRQGINLDDGTPMMSCGRCSKWQHIRCHDRADQAAGRPRRNWDAVDFICKNCRAVQQNSYHRDSMQMYNNAHHHQMAAPSQTHPYRPYPQQQHMNSQSDRHVPYPDYRGGVTPQQQSFYVRPSYAQHQQKLPTQYRNAPPPSANIGRPTISFSHYQPSEHGFSPGPQPTYADQQHPYYGVPNPQYRAPPSTSSPYKPQATWNITTPAHAPGYALPHNGAAASSNPTQYRNSAHEHRPDIIPTNEPPPQLYPRYPEQHYQYPQSNSKHLPTSYQPPLGR</sequence>
<feature type="region of interest" description="Disordered" evidence="4">
    <location>
        <begin position="773"/>
        <end position="975"/>
    </location>
</feature>
<feature type="region of interest" description="Disordered" evidence="4">
    <location>
        <begin position="105"/>
        <end position="214"/>
    </location>
</feature>
<dbReference type="PANTHER" id="PTHR14296:SF3">
    <property type="entry name" value="DIKAR, ISOFORM F"/>
    <property type="match status" value="1"/>
</dbReference>
<dbReference type="AlphaFoldDB" id="A0A8H7XYH9"/>
<feature type="compositionally biased region" description="Polar residues" evidence="4">
    <location>
        <begin position="775"/>
        <end position="794"/>
    </location>
</feature>
<gene>
    <name evidence="6" type="ORF">JR316_004709</name>
</gene>
<dbReference type="GO" id="GO:0031213">
    <property type="term" value="C:RSF complex"/>
    <property type="evidence" value="ECO:0007669"/>
    <property type="project" value="InterPro"/>
</dbReference>
<accession>A0A8H7XYH9</accession>
<feature type="compositionally biased region" description="Polar residues" evidence="4">
    <location>
        <begin position="183"/>
        <end position="200"/>
    </location>
</feature>
<feature type="compositionally biased region" description="Low complexity" evidence="4">
    <location>
        <begin position="636"/>
        <end position="650"/>
    </location>
</feature>
<dbReference type="OrthoDB" id="303107at2759"/>
<keyword evidence="1" id="KW-0479">Metal-binding</keyword>
<evidence type="ECO:0000256" key="4">
    <source>
        <dbReference type="SAM" id="MobiDB-lite"/>
    </source>
</evidence>
<proteinExistence type="predicted"/>